<dbReference type="Proteomes" id="UP000820818">
    <property type="component" value="Linkage Group LG3"/>
</dbReference>
<evidence type="ECO:0000313" key="12">
    <source>
        <dbReference type="Proteomes" id="UP000820818"/>
    </source>
</evidence>
<keyword evidence="7" id="KW-0472">Membrane</keyword>
<dbReference type="PANTHER" id="PTHR12961">
    <property type="entry name" value="CONSERVED OLIGOMERIC GOLGI COMPLEX COMPONENT 2"/>
    <property type="match status" value="1"/>
</dbReference>
<evidence type="ECO:0000256" key="5">
    <source>
        <dbReference type="ARBA" id="ARBA00022927"/>
    </source>
</evidence>
<organism evidence="11 12">
    <name type="scientific">Daphnia sinensis</name>
    <dbReference type="NCBI Taxonomy" id="1820382"/>
    <lineage>
        <taxon>Eukaryota</taxon>
        <taxon>Metazoa</taxon>
        <taxon>Ecdysozoa</taxon>
        <taxon>Arthropoda</taxon>
        <taxon>Crustacea</taxon>
        <taxon>Branchiopoda</taxon>
        <taxon>Diplostraca</taxon>
        <taxon>Cladocera</taxon>
        <taxon>Anomopoda</taxon>
        <taxon>Daphniidae</taxon>
        <taxon>Daphnia</taxon>
        <taxon>Daphnia similis group</taxon>
    </lineage>
</organism>
<dbReference type="InterPro" id="IPR024602">
    <property type="entry name" value="COG_su2_N"/>
</dbReference>
<dbReference type="GO" id="GO:0006891">
    <property type="term" value="P:intra-Golgi vesicle-mediated transport"/>
    <property type="evidence" value="ECO:0007669"/>
    <property type="project" value="TreeGrafter"/>
</dbReference>
<evidence type="ECO:0000256" key="4">
    <source>
        <dbReference type="ARBA" id="ARBA00022448"/>
    </source>
</evidence>
<proteinExistence type="inferred from homology"/>
<evidence type="ECO:0000256" key="6">
    <source>
        <dbReference type="ARBA" id="ARBA00023034"/>
    </source>
</evidence>
<dbReference type="GO" id="GO:0000139">
    <property type="term" value="C:Golgi membrane"/>
    <property type="evidence" value="ECO:0007669"/>
    <property type="project" value="UniProtKB-SubCell"/>
</dbReference>
<accession>A0AAD5PWA1</accession>
<dbReference type="PANTHER" id="PTHR12961:SF0">
    <property type="entry name" value="CONSERVED OLIGOMERIC GOLGI COMPLEX SUBUNIT 2"/>
    <property type="match status" value="1"/>
</dbReference>
<evidence type="ECO:0000256" key="1">
    <source>
        <dbReference type="ARBA" id="ARBA00004395"/>
    </source>
</evidence>
<evidence type="ECO:0000259" key="9">
    <source>
        <dbReference type="Pfam" id="PF06148"/>
    </source>
</evidence>
<dbReference type="InterPro" id="IPR009316">
    <property type="entry name" value="COG2"/>
</dbReference>
<name>A0AAD5PWA1_9CRUS</name>
<dbReference type="GO" id="GO:0015031">
    <property type="term" value="P:protein transport"/>
    <property type="evidence" value="ECO:0007669"/>
    <property type="project" value="UniProtKB-KW"/>
</dbReference>
<evidence type="ECO:0000256" key="2">
    <source>
        <dbReference type="ARBA" id="ARBA00007603"/>
    </source>
</evidence>
<dbReference type="GO" id="GO:0007030">
    <property type="term" value="P:Golgi organization"/>
    <property type="evidence" value="ECO:0007669"/>
    <property type="project" value="InterPro"/>
</dbReference>
<dbReference type="GO" id="GO:0017119">
    <property type="term" value="C:Golgi transport complex"/>
    <property type="evidence" value="ECO:0007669"/>
    <property type="project" value="TreeGrafter"/>
</dbReference>
<evidence type="ECO:0000256" key="8">
    <source>
        <dbReference type="ARBA" id="ARBA00031344"/>
    </source>
</evidence>
<keyword evidence="5" id="KW-0653">Protein transport</keyword>
<evidence type="ECO:0000256" key="7">
    <source>
        <dbReference type="ARBA" id="ARBA00023136"/>
    </source>
</evidence>
<sequence>MESVVPATPPGVCFKREIFIQDSFSADVFLQDLWNSVPLEVLRDDLGSYLKVLRSAMIELINRDYADFVNLSGNLVGLDIAISNLQQPLTSIHAEILTVKKVLDDAHSTLLINLSERQCLREQKLLLECLMKIPTSLENLEKLLTLAKSETIILDEDHSKGNVIGRAANEYNQLQHLLLKCSSGPLMIADLQKRTTDVKSSLMKCLEHTLLHGIECRKRDVLQKALHTFVTLDQCKLAVHLVRIHLVHPAFEKILNNNSLRKDPQDLYGLLNKIKDFIKQKLKDVIEISRSFEGLQGFTFVIDCLWPEFYGFLVSDLDCIFAQGNPDLFHKRYKCTMEFIDYLEDSSNRSCNRSVKNDPMFHSLMRRWNLPVYFQMRFQELAGSLEKSLITPFNESSVEKSRSNFQCTEVLLNALVSCFDPNIYLPPLAHRFWKLSLQMISRYKQKITHILFEQIKATEISVPTTSLAQSGSTARLTEMDVSGATQHQAKFTQHQLVLLDSDIRLIIAEFPMIWSVAWKQLFLLGIQNPKALESAFQSCVADFESVILPKISKLIISDVERNCATRLKQVADIPRLYRRTNKDAPTKASNYVSQLLVGIKDFRALHMNHSELVSKWTDGVIKALSLQYYAAVSDVLTSVQKTEESLKRLRKDRSASASITLGNGISDDDKIRIQLVIDVDLFVEEARSLSSQPLPELQALLDAVEHARQAYLRQIPA</sequence>
<dbReference type="Pfam" id="PF06148">
    <property type="entry name" value="COG2_N"/>
    <property type="match status" value="1"/>
</dbReference>
<dbReference type="Pfam" id="PF12022">
    <property type="entry name" value="COG2_C"/>
    <property type="match status" value="1"/>
</dbReference>
<gene>
    <name evidence="11" type="ORF">GHT06_011436</name>
</gene>
<evidence type="ECO:0000259" key="10">
    <source>
        <dbReference type="Pfam" id="PF12022"/>
    </source>
</evidence>
<evidence type="ECO:0000313" key="11">
    <source>
        <dbReference type="EMBL" id="KAI9560503.1"/>
    </source>
</evidence>
<dbReference type="InterPro" id="IPR024603">
    <property type="entry name" value="COG_complex_COG2_C"/>
</dbReference>
<protein>
    <recommendedName>
        <fullName evidence="3">Conserved oligomeric Golgi complex subunit 2</fullName>
    </recommendedName>
    <alternativeName>
        <fullName evidence="8">Component of oligomeric Golgi complex 2</fullName>
    </alternativeName>
</protein>
<dbReference type="EMBL" id="WJBH02000003">
    <property type="protein sequence ID" value="KAI9560503.1"/>
    <property type="molecule type" value="Genomic_DNA"/>
</dbReference>
<keyword evidence="12" id="KW-1185">Reference proteome</keyword>
<reference evidence="11 12" key="1">
    <citation type="submission" date="2022-05" db="EMBL/GenBank/DDBJ databases">
        <title>A multi-omics perspective on studying reproductive biology in Daphnia sinensis.</title>
        <authorList>
            <person name="Jia J."/>
        </authorList>
    </citation>
    <scope>NUCLEOTIDE SEQUENCE [LARGE SCALE GENOMIC DNA]</scope>
    <source>
        <strain evidence="11 12">WSL</strain>
    </source>
</reference>
<keyword evidence="6" id="KW-0333">Golgi apparatus</keyword>
<comment type="subcellular location">
    <subcellularLocation>
        <location evidence="1">Golgi apparatus membrane</location>
        <topology evidence="1">Peripheral membrane protein</topology>
    </subcellularLocation>
</comment>
<comment type="caution">
    <text evidence="11">The sequence shown here is derived from an EMBL/GenBank/DDBJ whole genome shotgun (WGS) entry which is preliminary data.</text>
</comment>
<dbReference type="AlphaFoldDB" id="A0AAD5PWA1"/>
<keyword evidence="4" id="KW-0813">Transport</keyword>
<comment type="similarity">
    <text evidence="2">Belongs to the COG2 family.</text>
</comment>
<feature type="domain" description="Conserved oligomeric Golgi complex subunit 2 N-terminal" evidence="9">
    <location>
        <begin position="13"/>
        <end position="85"/>
    </location>
</feature>
<feature type="domain" description="COG complex component COG2 C-terminal" evidence="10">
    <location>
        <begin position="366"/>
        <end position="679"/>
    </location>
</feature>
<evidence type="ECO:0000256" key="3">
    <source>
        <dbReference type="ARBA" id="ARBA00020977"/>
    </source>
</evidence>